<feature type="compositionally biased region" description="Acidic residues" evidence="6">
    <location>
        <begin position="365"/>
        <end position="395"/>
    </location>
</feature>
<dbReference type="EMBL" id="JAATEO010000028">
    <property type="protein sequence ID" value="NJP34728.1"/>
    <property type="molecule type" value="Genomic_DNA"/>
</dbReference>
<gene>
    <name evidence="8" type="ORF">HCJ94_22785</name>
</gene>
<feature type="region of interest" description="Disordered" evidence="6">
    <location>
        <begin position="911"/>
        <end position="965"/>
    </location>
</feature>
<dbReference type="InterPro" id="IPR019307">
    <property type="entry name" value="RNA-bd_AU-1/RNase_E/G"/>
</dbReference>
<keyword evidence="3" id="KW-0378">Hydrolase</keyword>
<evidence type="ECO:0000259" key="7">
    <source>
        <dbReference type="PROSITE" id="PS50126"/>
    </source>
</evidence>
<dbReference type="CDD" id="cd04453">
    <property type="entry name" value="S1_RNase_E"/>
    <property type="match status" value="1"/>
</dbReference>
<keyword evidence="4" id="KW-0460">Magnesium</keyword>
<keyword evidence="5" id="KW-0694">RNA-binding</keyword>
<comment type="cofactor">
    <cofactor evidence="1">
        <name>Mg(2+)</name>
        <dbReference type="ChEBI" id="CHEBI:18420"/>
    </cofactor>
</comment>
<feature type="region of interest" description="Disordered" evidence="6">
    <location>
        <begin position="980"/>
        <end position="1035"/>
    </location>
</feature>
<dbReference type="SMART" id="SM00316">
    <property type="entry name" value="S1"/>
    <property type="match status" value="1"/>
</dbReference>
<keyword evidence="9" id="KW-1185">Reference proteome</keyword>
<dbReference type="InterPro" id="IPR012340">
    <property type="entry name" value="NA-bd_OB-fold"/>
</dbReference>
<evidence type="ECO:0000256" key="2">
    <source>
        <dbReference type="ARBA" id="ARBA00022723"/>
    </source>
</evidence>
<feature type="compositionally biased region" description="Low complexity" evidence="6">
    <location>
        <begin position="184"/>
        <end position="225"/>
    </location>
</feature>
<evidence type="ECO:0000313" key="8">
    <source>
        <dbReference type="EMBL" id="NJP34728.1"/>
    </source>
</evidence>
<evidence type="ECO:0000256" key="5">
    <source>
        <dbReference type="ARBA" id="ARBA00022884"/>
    </source>
</evidence>
<dbReference type="Gene3D" id="2.40.50.140">
    <property type="entry name" value="Nucleic acid-binding proteins"/>
    <property type="match status" value="1"/>
</dbReference>
<feature type="compositionally biased region" description="Basic and acidic residues" evidence="6">
    <location>
        <begin position="427"/>
        <end position="436"/>
    </location>
</feature>
<evidence type="ECO:0000256" key="6">
    <source>
        <dbReference type="SAM" id="MobiDB-lite"/>
    </source>
</evidence>
<comment type="caution">
    <text evidence="8">The sequence shown here is derived from an EMBL/GenBank/DDBJ whole genome shotgun (WGS) entry which is preliminary data.</text>
</comment>
<feature type="domain" description="S1 motif" evidence="7">
    <location>
        <begin position="518"/>
        <end position="601"/>
    </location>
</feature>
<dbReference type="PROSITE" id="PS50126">
    <property type="entry name" value="S1"/>
    <property type="match status" value="1"/>
</dbReference>
<protein>
    <submittedName>
        <fullName evidence="8">Rne/Rng family ribonuclease</fullName>
    </submittedName>
</protein>
<organism evidence="8 9">
    <name type="scientific">Micromonospora thermarum</name>
    <dbReference type="NCBI Taxonomy" id="2720024"/>
    <lineage>
        <taxon>Bacteria</taxon>
        <taxon>Bacillati</taxon>
        <taxon>Actinomycetota</taxon>
        <taxon>Actinomycetes</taxon>
        <taxon>Micromonosporales</taxon>
        <taxon>Micromonosporaceae</taxon>
        <taxon>Micromonospora</taxon>
    </lineage>
</organism>
<feature type="compositionally biased region" description="Acidic residues" evidence="6">
    <location>
        <begin position="1002"/>
        <end position="1016"/>
    </location>
</feature>
<dbReference type="SUPFAM" id="SSF50249">
    <property type="entry name" value="Nucleic acid-binding proteins"/>
    <property type="match status" value="1"/>
</dbReference>
<evidence type="ECO:0000256" key="3">
    <source>
        <dbReference type="ARBA" id="ARBA00022801"/>
    </source>
</evidence>
<proteinExistence type="predicted"/>
<name>A0ABX0ZCD9_9ACTN</name>
<feature type="compositionally biased region" description="Basic residues" evidence="6">
    <location>
        <begin position="346"/>
        <end position="360"/>
    </location>
</feature>
<feature type="compositionally biased region" description="Low complexity" evidence="6">
    <location>
        <begin position="149"/>
        <end position="159"/>
    </location>
</feature>
<feature type="compositionally biased region" description="Basic residues" evidence="6">
    <location>
        <begin position="86"/>
        <end position="95"/>
    </location>
</feature>
<feature type="compositionally biased region" description="Basic residues" evidence="6">
    <location>
        <begin position="1020"/>
        <end position="1035"/>
    </location>
</feature>
<keyword evidence="2" id="KW-0479">Metal-binding</keyword>
<reference evidence="8 9" key="1">
    <citation type="submission" date="2020-03" db="EMBL/GenBank/DDBJ databases">
        <title>WGS of actinomycetes isolated from Thailand.</title>
        <authorList>
            <person name="Thawai C."/>
        </authorList>
    </citation>
    <scope>NUCLEOTIDE SEQUENCE [LARGE SCALE GENOMIC DNA]</scope>
    <source>
        <strain evidence="8 9">HSS6-12</strain>
    </source>
</reference>
<dbReference type="InterPro" id="IPR004659">
    <property type="entry name" value="RNase_E/G"/>
</dbReference>
<feature type="compositionally biased region" description="Acidic residues" evidence="6">
    <location>
        <begin position="319"/>
        <end position="343"/>
    </location>
</feature>
<evidence type="ECO:0000256" key="4">
    <source>
        <dbReference type="ARBA" id="ARBA00022842"/>
    </source>
</evidence>
<dbReference type="PANTHER" id="PTHR30001:SF0">
    <property type="entry name" value="RIBONUCLEASE G"/>
    <property type="match status" value="1"/>
</dbReference>
<dbReference type="PANTHER" id="PTHR30001">
    <property type="entry name" value="RIBONUCLEASE"/>
    <property type="match status" value="1"/>
</dbReference>
<feature type="region of interest" description="Disordered" evidence="6">
    <location>
        <begin position="1"/>
        <end position="159"/>
    </location>
</feature>
<feature type="compositionally biased region" description="Low complexity" evidence="6">
    <location>
        <begin position="911"/>
        <end position="921"/>
    </location>
</feature>
<dbReference type="RefSeq" id="WP_168003080.1">
    <property type="nucleotide sequence ID" value="NZ_JAATEO010000028.1"/>
</dbReference>
<dbReference type="InterPro" id="IPR003029">
    <property type="entry name" value="S1_domain"/>
</dbReference>
<dbReference type="NCBIfam" id="TIGR00757">
    <property type="entry name" value="RNaseEG"/>
    <property type="match status" value="1"/>
</dbReference>
<dbReference type="Pfam" id="PF10150">
    <property type="entry name" value="RNase_E_G"/>
    <property type="match status" value="1"/>
</dbReference>
<evidence type="ECO:0000256" key="1">
    <source>
        <dbReference type="ARBA" id="ARBA00001946"/>
    </source>
</evidence>
<feature type="compositionally biased region" description="Low complexity" evidence="6">
    <location>
        <begin position="39"/>
        <end position="59"/>
    </location>
</feature>
<evidence type="ECO:0000313" key="9">
    <source>
        <dbReference type="Proteomes" id="UP000783871"/>
    </source>
</evidence>
<feature type="region of interest" description="Disordered" evidence="6">
    <location>
        <begin position="175"/>
        <end position="464"/>
    </location>
</feature>
<accession>A0ABX0ZCD9</accession>
<feature type="compositionally biased region" description="Low complexity" evidence="6">
    <location>
        <begin position="946"/>
        <end position="965"/>
    </location>
</feature>
<sequence>MLENEPEGGERTGSQPVGEAAAHHTADGGAPTTPADSSAESGIPAAGEPAAAAPDEPAGGAPGESTGPAGELAGSGVAELGPPSTPRKRASRRRVAPVAQPEQIEAPVEASSDVAPGSGEAPQAEVLAPVSGDGEPPAKATRRRRKATTTKAVEEPVAVAGAEEAGADVVPPVKVTRTRRKKAAPAAAEPAAETPADAAGVGTEAAPAEPAAAEAGPTEVEPEAGTEFGAAQPPAVTGAGEVPSGVPAPAEEAEPERPTRRRRAALSAPTVLFMAPQPEEIPVVRAVEEPAAEEAAEPSRRRRRGRREVEPVEAVEAVEVVEAEEEPTEEALEVAEDEDEDETAAARRRRRRGRRGRGRGKGGAEEAEDEEAEEAAQAEAEEPEAEEDEEPEAEGGDGLTRRRRRRRRRGTGDVEAATDDGVPTVVKIREPRRTVDEVQGVSGSTRLEAKRQRRRDGREQRRTRPSILSEAEFLARREAVDRVMAVRQRGDRTQIAVLEDGVLVEHYVTRNSAATMAGNVYLGKVQNVLPSMEAAFVDIGRGRNAVLYAGEVNWDTTGLEGRARSIEQALKSGDSVLVQVTKDPIGHKGARLTSHVALSGRHLVYVPGGNASGISRKLPDNERKRLRDALKKLVPDGAGVIVRTAAEGASEDELARDVKRLQAQWEDIQAKAAEGGAPVLLYEEPDLVIRVVRDLFNEDFRELVIEGEGAYGMVESYLSHVSPDLVARLRRHVGATDVFAEYRIDEQILKGLDRKVFLPSGGHLVIDRTEAMTVVDVNTGKYTGAGGNLEETVTRNNLEAAEEIVRQLRLRDIGGIVVIDFIDMVLESNRELVLRRLTECLGRDRTKHQVTEITSLGLVQMTRKRIGAGLLEAFSETCECCKGRGLIIHTEPVPEKSRPGGAAEKVKAVASAAPAVEAGAPSRRRGRKSAPAERAVVEVAENESPADITGTTDATGTTTTASDADYYDTMGYDLSRYETETPAAPDIADSQTGDSARLAAPDDPDALGDGEGEEPEGSTGRRRSRRGGARRRTRP</sequence>
<dbReference type="Proteomes" id="UP000783871">
    <property type="component" value="Unassembled WGS sequence"/>
</dbReference>